<dbReference type="VEuPathDB" id="TriTrypDB:TcBrA4_0055410"/>
<dbReference type="Gene3D" id="3.40.250.10">
    <property type="entry name" value="Rhodanese-like domain"/>
    <property type="match status" value="1"/>
</dbReference>
<evidence type="ECO:0000259" key="1">
    <source>
        <dbReference type="PROSITE" id="PS50206"/>
    </source>
</evidence>
<organism evidence="2 3">
    <name type="scientific">Trypanosoma cruzi</name>
    <dbReference type="NCBI Taxonomy" id="5693"/>
    <lineage>
        <taxon>Eukaryota</taxon>
        <taxon>Discoba</taxon>
        <taxon>Euglenozoa</taxon>
        <taxon>Kinetoplastea</taxon>
        <taxon>Metakinetoplastina</taxon>
        <taxon>Trypanosomatida</taxon>
        <taxon>Trypanosomatidae</taxon>
        <taxon>Trypanosoma</taxon>
        <taxon>Schizotrypanum</taxon>
    </lineage>
</organism>
<name>A0A2V2UUQ1_TRYCR</name>
<dbReference type="EMBL" id="PRFA01000117">
    <property type="protein sequence ID" value="PWU86558.1"/>
    <property type="molecule type" value="Genomic_DNA"/>
</dbReference>
<dbReference type="VEuPathDB" id="TriTrypDB:ECC02_005373"/>
<evidence type="ECO:0000313" key="3">
    <source>
        <dbReference type="Proteomes" id="UP000246121"/>
    </source>
</evidence>
<comment type="caution">
    <text evidence="2">The sequence shown here is derived from an EMBL/GenBank/DDBJ whole genome shotgun (WGS) entry which is preliminary data.</text>
</comment>
<dbReference type="InterPro" id="IPR036873">
    <property type="entry name" value="Rhodanese-like_dom_sf"/>
</dbReference>
<dbReference type="SUPFAM" id="SSF52821">
    <property type="entry name" value="Rhodanese/Cell cycle control phosphatase"/>
    <property type="match status" value="1"/>
</dbReference>
<dbReference type="VEuPathDB" id="TriTrypDB:Tc_MARK_5936"/>
<dbReference type="Proteomes" id="UP000246121">
    <property type="component" value="Unassembled WGS sequence"/>
</dbReference>
<dbReference type="InterPro" id="IPR029063">
    <property type="entry name" value="SAM-dependent_MTases_sf"/>
</dbReference>
<dbReference type="VEuPathDB" id="TriTrypDB:C3747_148g15"/>
<reference evidence="2 3" key="1">
    <citation type="journal article" date="2018" name="Microb. Genom.">
        <title>Expanding an expanded genome: long-read sequencing of Trypanosoma cruzi.</title>
        <authorList>
            <person name="Berna L."/>
            <person name="Rodriguez M."/>
            <person name="Chiribao M.L."/>
            <person name="Parodi-Talice A."/>
            <person name="Pita S."/>
            <person name="Rijo G."/>
            <person name="Alvarez-Valin F."/>
            <person name="Robello C."/>
        </authorList>
    </citation>
    <scope>NUCLEOTIDE SEQUENCE [LARGE SCALE GENOMIC DNA]</scope>
    <source>
        <strain evidence="2 3">Dm28c</strain>
    </source>
</reference>
<dbReference type="VEuPathDB" id="TriTrypDB:TcYC6_0025600"/>
<accession>A0A2V2UUQ1</accession>
<evidence type="ECO:0000313" key="2">
    <source>
        <dbReference type="EMBL" id="PWU86558.1"/>
    </source>
</evidence>
<dbReference type="SUPFAM" id="SSF53335">
    <property type="entry name" value="S-adenosyl-L-methionine-dependent methyltransferases"/>
    <property type="match status" value="1"/>
</dbReference>
<proteinExistence type="predicted"/>
<protein>
    <recommendedName>
        <fullName evidence="1">Rhodanese domain-containing protein</fullName>
    </recommendedName>
</protein>
<dbReference type="VEuPathDB" id="TriTrypDB:TcCLB.510127.60"/>
<dbReference type="VEuPathDB" id="TriTrypDB:BCY84_19896"/>
<dbReference type="Gene3D" id="3.40.50.150">
    <property type="entry name" value="Vaccinia Virus protein VP39"/>
    <property type="match status" value="1"/>
</dbReference>
<dbReference type="VEuPathDB" id="TriTrypDB:TcCLB.510571.10"/>
<dbReference type="CDD" id="cd02440">
    <property type="entry name" value="AdoMet_MTases"/>
    <property type="match status" value="1"/>
</dbReference>
<dbReference type="InterPro" id="IPR001763">
    <property type="entry name" value="Rhodanese-like_dom"/>
</dbReference>
<dbReference type="PROSITE" id="PS50206">
    <property type="entry name" value="RHODANESE_3"/>
    <property type="match status" value="1"/>
</dbReference>
<dbReference type="AlphaFoldDB" id="A0A2V2UUQ1"/>
<gene>
    <name evidence="2" type="ORF">C4B63_117g41</name>
</gene>
<dbReference type="VEuPathDB" id="TriTrypDB:C4B63_117g41"/>
<dbReference type="CDD" id="cd00158">
    <property type="entry name" value="RHOD"/>
    <property type="match status" value="1"/>
</dbReference>
<sequence>MKRVVIDLRPKESYAEGHIEGAFNFPWESIRADACGLPPRDVALIAICDGQIDLDIVEAYLNRFHFASLEVRRLSKNDELVCELPKGTCWSPNPFLSEVITEIEVKNGGPSFALDVGSGTGRDMIYLASRGWSVVGIENRLRLIEQGVALSKKHKVDCRTLYIHCDLKKFFPVKFEGPDLLHVCRFLHRSSLEMLLKLPRRGGFLVYSHFLDGCQKTEVGHPSSIDGFFLCGELRQIFLVLGTPLLSNGKRRCQTNGPSYTFLPSARGKSMRFCSLPSVCGNVRRQRRLSVEKEHWINSRFFLSQFLFLFQNSARTQKK</sequence>
<feature type="domain" description="Rhodanese" evidence="1">
    <location>
        <begin position="4"/>
        <end position="50"/>
    </location>
</feature>
<dbReference type="Pfam" id="PF00581">
    <property type="entry name" value="Rhodanese"/>
    <property type="match status" value="1"/>
</dbReference>
<dbReference type="VEuPathDB" id="TriTrypDB:TCDM_05639"/>
<dbReference type="VEuPathDB" id="TriTrypDB:TcG_03685"/>
<dbReference type="VEuPathDB" id="TriTrypDB:TcCL_ESM10367"/>
<dbReference type="VEuPathDB" id="TriTrypDB:TCSYLVIO_007208"/>